<accession>A0A2P2CBD3</accession>
<dbReference type="PANTHER" id="PTHR10091:SF0">
    <property type="entry name" value="GALACTOSE MUTAROTASE"/>
    <property type="match status" value="1"/>
</dbReference>
<gene>
    <name evidence="5" type="ORF">NOCA2580003</name>
</gene>
<dbReference type="InterPro" id="IPR008183">
    <property type="entry name" value="Aldose_1/G6P_1-epimerase"/>
</dbReference>
<dbReference type="InterPro" id="IPR014718">
    <property type="entry name" value="GH-type_carb-bd"/>
</dbReference>
<sequence length="339" mass="36555">MSLSAPPVVRREPFGESPRGPVERFVLHSERVELSLLSWAATTQSLRVRTETGGSDELMLGFPDLSSYLADQSFVGAVIGRYANRIAGGRFRLDGVEHRVPTGGAEHALHGGPDGFHRQVWSPRPFASAQGVGVEFSHVSPDGQMGFPGTLASRVTYTLAGSTVRIDFAATTDRPTVVNFTQHAYFNLAGQGTVEAHRLRVAASRYLPTDAGSIPLGRTDDVDGTPFDFRRARALGARLDHDDEQLRLAGGYDHSLLLDGPGLRRIAADLQDPASGRRLTVRTDAPAVHLYTGNHLPTRRSGVCLETQGLPNAPNQPGFPSTVLVPGQEFRSTTTWSVG</sequence>
<keyword evidence="3 5" id="KW-0413">Isomerase</keyword>
<reference evidence="5" key="1">
    <citation type="submission" date="2015-08" db="EMBL/GenBank/DDBJ databases">
        <authorList>
            <person name="Babu N.S."/>
            <person name="Beckwith C.J."/>
            <person name="Beseler K.G."/>
            <person name="Brison A."/>
            <person name="Carone J.V."/>
            <person name="Caskin T.P."/>
            <person name="Diamond M."/>
            <person name="Durham M.E."/>
            <person name="Foxe J.M."/>
            <person name="Go M."/>
            <person name="Henderson B.A."/>
            <person name="Jones I.B."/>
            <person name="McGettigan J.A."/>
            <person name="Micheletti S.J."/>
            <person name="Nasrallah M.E."/>
            <person name="Ortiz D."/>
            <person name="Piller C.R."/>
            <person name="Privatt S.R."/>
            <person name="Schneider S.L."/>
            <person name="Sharp S."/>
            <person name="Smith T.C."/>
            <person name="Stanton J.D."/>
            <person name="Ullery H.E."/>
            <person name="Wilson R.J."/>
            <person name="Serrano M.G."/>
            <person name="Buck G."/>
            <person name="Lee V."/>
            <person name="Wang Y."/>
            <person name="Carvalho R."/>
            <person name="Voegtly L."/>
            <person name="Shi R."/>
            <person name="Duckworth R."/>
            <person name="Johnson A."/>
            <person name="Loviza R."/>
            <person name="Walstead R."/>
            <person name="Shah Z."/>
            <person name="Kiflezghi M."/>
            <person name="Wade K."/>
            <person name="Ball S.L."/>
            <person name="Bradley K.W."/>
            <person name="Asai D.J."/>
            <person name="Bowman C.A."/>
            <person name="Russell D.A."/>
            <person name="Pope W.H."/>
            <person name="Jacobs-Sera D."/>
            <person name="Hendrix R.W."/>
            <person name="Hatfull G.F."/>
        </authorList>
    </citation>
    <scope>NUCLEOTIDE SEQUENCE</scope>
</reference>
<dbReference type="NCBIfam" id="NF008277">
    <property type="entry name" value="PRK11055.1"/>
    <property type="match status" value="1"/>
</dbReference>
<dbReference type="GO" id="GO:0006006">
    <property type="term" value="P:glucose metabolic process"/>
    <property type="evidence" value="ECO:0007669"/>
    <property type="project" value="TreeGrafter"/>
</dbReference>
<dbReference type="InterPro" id="IPR011013">
    <property type="entry name" value="Gal_mutarotase_sf_dom"/>
</dbReference>
<dbReference type="GO" id="GO:0004034">
    <property type="term" value="F:aldose 1-epimerase activity"/>
    <property type="evidence" value="ECO:0007669"/>
    <property type="project" value="UniProtKB-EC"/>
</dbReference>
<dbReference type="EC" id="5.1.3.3" evidence="5"/>
<comment type="pathway">
    <text evidence="1">Carbohydrate metabolism; hexose metabolism.</text>
</comment>
<protein>
    <submittedName>
        <fullName evidence="5">Putative Aldose 1-epimerase</fullName>
        <ecNumber evidence="5">5.1.3.3</ecNumber>
    </submittedName>
</protein>
<dbReference type="InterPro" id="IPR015443">
    <property type="entry name" value="Aldose_1-epimerase"/>
</dbReference>
<comment type="similarity">
    <text evidence="2">Belongs to the aldose epimerase family.</text>
</comment>
<dbReference type="UniPathway" id="UPA00242"/>
<dbReference type="Pfam" id="PF01263">
    <property type="entry name" value="Aldose_epim"/>
    <property type="match status" value="1"/>
</dbReference>
<dbReference type="GO" id="GO:0033499">
    <property type="term" value="P:galactose catabolic process via UDP-galactose, Leloir pathway"/>
    <property type="evidence" value="ECO:0007669"/>
    <property type="project" value="TreeGrafter"/>
</dbReference>
<evidence type="ECO:0000313" key="5">
    <source>
        <dbReference type="EMBL" id="CUR59280.1"/>
    </source>
</evidence>
<evidence type="ECO:0000256" key="2">
    <source>
        <dbReference type="ARBA" id="ARBA00006206"/>
    </source>
</evidence>
<dbReference type="AlphaFoldDB" id="A0A2P2CBD3"/>
<dbReference type="InterPro" id="IPR047215">
    <property type="entry name" value="Galactose_mutarotase-like"/>
</dbReference>
<evidence type="ECO:0000256" key="1">
    <source>
        <dbReference type="ARBA" id="ARBA00005028"/>
    </source>
</evidence>
<dbReference type="SUPFAM" id="SSF74650">
    <property type="entry name" value="Galactose mutarotase-like"/>
    <property type="match status" value="1"/>
</dbReference>
<evidence type="ECO:0000256" key="3">
    <source>
        <dbReference type="ARBA" id="ARBA00023235"/>
    </source>
</evidence>
<dbReference type="CDD" id="cd09019">
    <property type="entry name" value="galactose_mutarotase_like"/>
    <property type="match status" value="1"/>
</dbReference>
<dbReference type="GO" id="GO:0030246">
    <property type="term" value="F:carbohydrate binding"/>
    <property type="evidence" value="ECO:0007669"/>
    <property type="project" value="InterPro"/>
</dbReference>
<proteinExistence type="inferred from homology"/>
<dbReference type="GO" id="GO:0005737">
    <property type="term" value="C:cytoplasm"/>
    <property type="evidence" value="ECO:0007669"/>
    <property type="project" value="TreeGrafter"/>
</dbReference>
<dbReference type="PIRSF" id="PIRSF005096">
    <property type="entry name" value="GALM"/>
    <property type="match status" value="1"/>
</dbReference>
<dbReference type="Gene3D" id="2.70.98.10">
    <property type="match status" value="1"/>
</dbReference>
<evidence type="ECO:0000256" key="4">
    <source>
        <dbReference type="ARBA" id="ARBA00023277"/>
    </source>
</evidence>
<keyword evidence="4" id="KW-0119">Carbohydrate metabolism</keyword>
<name>A0A2P2CBD3_9ZZZZ</name>
<dbReference type="EMBL" id="CZKA01000054">
    <property type="protein sequence ID" value="CUR59280.1"/>
    <property type="molecule type" value="Genomic_DNA"/>
</dbReference>
<organism evidence="5">
    <name type="scientific">metagenome</name>
    <dbReference type="NCBI Taxonomy" id="256318"/>
    <lineage>
        <taxon>unclassified sequences</taxon>
        <taxon>metagenomes</taxon>
    </lineage>
</organism>
<dbReference type="PANTHER" id="PTHR10091">
    <property type="entry name" value="ALDOSE-1-EPIMERASE"/>
    <property type="match status" value="1"/>
</dbReference>